<dbReference type="PANTHER" id="PTHR43798">
    <property type="entry name" value="MONOACYLGLYCEROL LIPASE"/>
    <property type="match status" value="1"/>
</dbReference>
<feature type="domain" description="AB hydrolase-1" evidence="1">
    <location>
        <begin position="27"/>
        <end position="237"/>
    </location>
</feature>
<dbReference type="EMBL" id="JBHSGR010000010">
    <property type="protein sequence ID" value="MFC4693874.1"/>
    <property type="molecule type" value="Genomic_DNA"/>
</dbReference>
<dbReference type="SUPFAM" id="SSF53474">
    <property type="entry name" value="alpha/beta-Hydrolases"/>
    <property type="match status" value="1"/>
</dbReference>
<keyword evidence="3" id="KW-1185">Reference proteome</keyword>
<accession>A0ABV9LIJ1</accession>
<protein>
    <submittedName>
        <fullName evidence="2">Alpha/beta fold hydrolase</fullName>
    </submittedName>
</protein>
<dbReference type="RefSeq" id="WP_387988595.1">
    <property type="nucleotide sequence ID" value="NZ_JBHSGR010000010.1"/>
</dbReference>
<keyword evidence="2" id="KW-0378">Hydrolase</keyword>
<evidence type="ECO:0000259" key="1">
    <source>
        <dbReference type="Pfam" id="PF12697"/>
    </source>
</evidence>
<dbReference type="InterPro" id="IPR050266">
    <property type="entry name" value="AB_hydrolase_sf"/>
</dbReference>
<evidence type="ECO:0000313" key="2">
    <source>
        <dbReference type="EMBL" id="MFC4693874.1"/>
    </source>
</evidence>
<dbReference type="PRINTS" id="PR00111">
    <property type="entry name" value="ABHYDROLASE"/>
</dbReference>
<proteinExistence type="predicted"/>
<reference evidence="3" key="1">
    <citation type="journal article" date="2019" name="Int. J. Syst. Evol. Microbiol.">
        <title>The Global Catalogue of Microorganisms (GCM) 10K type strain sequencing project: providing services to taxonomists for standard genome sequencing and annotation.</title>
        <authorList>
            <consortium name="The Broad Institute Genomics Platform"/>
            <consortium name="The Broad Institute Genome Sequencing Center for Infectious Disease"/>
            <person name="Wu L."/>
            <person name="Ma J."/>
        </authorList>
    </citation>
    <scope>NUCLEOTIDE SEQUENCE [LARGE SCALE GENOMIC DNA]</scope>
    <source>
        <strain evidence="3">CCUG 62763</strain>
    </source>
</reference>
<dbReference type="InterPro" id="IPR029058">
    <property type="entry name" value="AB_hydrolase_fold"/>
</dbReference>
<dbReference type="Pfam" id="PF12697">
    <property type="entry name" value="Abhydrolase_6"/>
    <property type="match status" value="1"/>
</dbReference>
<dbReference type="GO" id="GO:0016787">
    <property type="term" value="F:hydrolase activity"/>
    <property type="evidence" value="ECO:0007669"/>
    <property type="project" value="UniProtKB-KW"/>
</dbReference>
<name>A0ABV9LIJ1_9ACTN</name>
<evidence type="ECO:0000313" key="3">
    <source>
        <dbReference type="Proteomes" id="UP001596025"/>
    </source>
</evidence>
<gene>
    <name evidence="2" type="ORF">ACFO3M_10805</name>
</gene>
<dbReference type="Gene3D" id="3.40.50.1820">
    <property type="entry name" value="alpha/beta hydrolase"/>
    <property type="match status" value="1"/>
</dbReference>
<comment type="caution">
    <text evidence="2">The sequence shown here is derived from an EMBL/GenBank/DDBJ whole genome shotgun (WGS) entry which is preliminary data.</text>
</comment>
<dbReference type="InterPro" id="IPR000073">
    <property type="entry name" value="AB_hydrolase_1"/>
</dbReference>
<organism evidence="2 3">
    <name type="scientific">Geodermatophilus arenarius</name>
    <dbReference type="NCBI Taxonomy" id="1137990"/>
    <lineage>
        <taxon>Bacteria</taxon>
        <taxon>Bacillati</taxon>
        <taxon>Actinomycetota</taxon>
        <taxon>Actinomycetes</taxon>
        <taxon>Geodermatophilales</taxon>
        <taxon>Geodermatophilaceae</taxon>
        <taxon>Geodermatophilus</taxon>
    </lineage>
</organism>
<dbReference type="Proteomes" id="UP001596025">
    <property type="component" value="Unassembled WGS sequence"/>
</dbReference>
<sequence>MGDHVDVGGHPTWVDVRGRPVGDAQVVLLLHGGLSNCDLLLDALEPTLAARYALVAFDRRGHGRTADTSEPFHYEDMATETIRVLEQVVDRPAHLVGFSDGGIVAILVALRRPDLVRRLVLIGANFHVDGLRPLELGEDGPQVTAIAESYAQRSPDGAEHFPVVVEKGLTLMRSEPTLSTADVARIGAPTLVMAGDDDLVELSHTCALYEALPAGALAVVPAASHLVPVEKPDLVARLVDDFLGSAWPPATMMPIGRAREAAPAQP</sequence>